<dbReference type="EMBL" id="JAPFFF010000013">
    <property type="protein sequence ID" value="KAK8871514.1"/>
    <property type="molecule type" value="Genomic_DNA"/>
</dbReference>
<protein>
    <submittedName>
        <fullName evidence="1">Uncharacterized protein</fullName>
    </submittedName>
</protein>
<evidence type="ECO:0000313" key="2">
    <source>
        <dbReference type="Proteomes" id="UP001470230"/>
    </source>
</evidence>
<reference evidence="1 2" key="1">
    <citation type="submission" date="2024-04" db="EMBL/GenBank/DDBJ databases">
        <title>Tritrichomonas musculus Genome.</title>
        <authorList>
            <person name="Alves-Ferreira E."/>
            <person name="Grigg M."/>
            <person name="Lorenzi H."/>
            <person name="Galac M."/>
        </authorList>
    </citation>
    <scope>NUCLEOTIDE SEQUENCE [LARGE SCALE GENOMIC DNA]</scope>
    <source>
        <strain evidence="1 2">EAF2021</strain>
    </source>
</reference>
<dbReference type="Proteomes" id="UP001470230">
    <property type="component" value="Unassembled WGS sequence"/>
</dbReference>
<name>A0ABR2J1T6_9EUKA</name>
<keyword evidence="2" id="KW-1185">Reference proteome</keyword>
<gene>
    <name evidence="1" type="ORF">M9Y10_007243</name>
</gene>
<sequence length="82" mass="9221">MLNELEANYRSFQMNIIKKQVFDGIVYVPDEPVASFDFVSPSPFKSSNASAFADRPSRDTSAEELAAAIQREMMGMSKREPK</sequence>
<organism evidence="1 2">
    <name type="scientific">Tritrichomonas musculus</name>
    <dbReference type="NCBI Taxonomy" id="1915356"/>
    <lineage>
        <taxon>Eukaryota</taxon>
        <taxon>Metamonada</taxon>
        <taxon>Parabasalia</taxon>
        <taxon>Tritrichomonadida</taxon>
        <taxon>Tritrichomonadidae</taxon>
        <taxon>Tritrichomonas</taxon>
    </lineage>
</organism>
<evidence type="ECO:0000313" key="1">
    <source>
        <dbReference type="EMBL" id="KAK8871514.1"/>
    </source>
</evidence>
<comment type="caution">
    <text evidence="1">The sequence shown here is derived from an EMBL/GenBank/DDBJ whole genome shotgun (WGS) entry which is preliminary data.</text>
</comment>
<accession>A0ABR2J1T6</accession>
<proteinExistence type="predicted"/>